<feature type="region of interest" description="Disordered" evidence="2">
    <location>
        <begin position="189"/>
        <end position="230"/>
    </location>
</feature>
<evidence type="ECO:0000313" key="3">
    <source>
        <dbReference type="EMBL" id="OQO00607.1"/>
    </source>
</evidence>
<comment type="caution">
    <text evidence="3">The sequence shown here is derived from an EMBL/GenBank/DDBJ whole genome shotgun (WGS) entry which is preliminary data.</text>
</comment>
<reference evidence="4" key="1">
    <citation type="submission" date="2017-03" db="EMBL/GenBank/DDBJ databases">
        <title>Genomes of endolithic fungi from Antarctica.</title>
        <authorList>
            <person name="Coleine C."/>
            <person name="Masonjones S."/>
            <person name="Stajich J.E."/>
        </authorList>
    </citation>
    <scope>NUCLEOTIDE SEQUENCE [LARGE SCALE GENOMIC DNA]</scope>
    <source>
        <strain evidence="4">CCFEE 5527</strain>
    </source>
</reference>
<feature type="compositionally biased region" description="Basic and acidic residues" evidence="2">
    <location>
        <begin position="320"/>
        <end position="330"/>
    </location>
</feature>
<dbReference type="EMBL" id="NAJO01000034">
    <property type="protein sequence ID" value="OQO00607.1"/>
    <property type="molecule type" value="Genomic_DNA"/>
</dbReference>
<evidence type="ECO:0000256" key="1">
    <source>
        <dbReference type="SAM" id="Coils"/>
    </source>
</evidence>
<evidence type="ECO:0000256" key="2">
    <source>
        <dbReference type="SAM" id="MobiDB-lite"/>
    </source>
</evidence>
<proteinExistence type="predicted"/>
<evidence type="ECO:0000313" key="4">
    <source>
        <dbReference type="Proteomes" id="UP000192596"/>
    </source>
</evidence>
<keyword evidence="1" id="KW-0175">Coiled coil</keyword>
<protein>
    <submittedName>
        <fullName evidence="3">Uncharacterized protein</fullName>
    </submittedName>
</protein>
<dbReference type="AlphaFoldDB" id="A0A1V8SN55"/>
<feature type="region of interest" description="Disordered" evidence="2">
    <location>
        <begin position="308"/>
        <end position="364"/>
    </location>
</feature>
<accession>A0A1V8SN55</accession>
<dbReference type="Proteomes" id="UP000192596">
    <property type="component" value="Unassembled WGS sequence"/>
</dbReference>
<feature type="compositionally biased region" description="Basic and acidic residues" evidence="2">
    <location>
        <begin position="349"/>
        <end position="363"/>
    </location>
</feature>
<name>A0A1V8SN55_9PEZI</name>
<gene>
    <name evidence="3" type="ORF">B0A48_13097</name>
</gene>
<dbReference type="InParanoid" id="A0A1V8SN55"/>
<keyword evidence="4" id="KW-1185">Reference proteome</keyword>
<feature type="coiled-coil region" evidence="1">
    <location>
        <begin position="31"/>
        <end position="114"/>
    </location>
</feature>
<organism evidence="3 4">
    <name type="scientific">Cryoendolithus antarcticus</name>
    <dbReference type="NCBI Taxonomy" id="1507870"/>
    <lineage>
        <taxon>Eukaryota</taxon>
        <taxon>Fungi</taxon>
        <taxon>Dikarya</taxon>
        <taxon>Ascomycota</taxon>
        <taxon>Pezizomycotina</taxon>
        <taxon>Dothideomycetes</taxon>
        <taxon>Dothideomycetidae</taxon>
        <taxon>Cladosporiales</taxon>
        <taxon>Cladosporiaceae</taxon>
        <taxon>Cryoendolithus</taxon>
    </lineage>
</organism>
<sequence length="383" mass="41312">MDAEAIGEAVKQLLIKSEKRDKHTADVKDWLNKAAAKLSAYKAALSQQQDKTADLELITDEQQASIARLEDDVKQLSKTVLKLQAALDTSQVENLALREQVKAGEERSDRLEQLIQPCLAIAALFANVVASKPAHPSEGAIPKLAPPNTTQAAAAEAMGSVGLEDADNALVQAARSALAEIATPMAARAEPKTAVSSRLRPTCNNEEPAAPPTTPRTVRGERVHQTSVTSQRYSMSFHTAVGDESYMQTIETRTENAVTTGPVDLDQAAAIRNPLDAYKAGVLGSPQSTGKPGFFKSFTKAAGKRTALAPPARERKKTRKLLEAEEEEKRRVHFTPHGDDTDEIQFDTDTNHAKPRAKADPKFNAKAVARAMTPAAKRKKGPS</sequence>